<keyword evidence="3" id="KW-0472">Membrane</keyword>
<organism evidence="5 6">
    <name type="scientific">Sphingobacterium suaedae</name>
    <dbReference type="NCBI Taxonomy" id="1686402"/>
    <lineage>
        <taxon>Bacteria</taxon>
        <taxon>Pseudomonadati</taxon>
        <taxon>Bacteroidota</taxon>
        <taxon>Sphingobacteriia</taxon>
        <taxon>Sphingobacteriales</taxon>
        <taxon>Sphingobacteriaceae</taxon>
        <taxon>Sphingobacterium</taxon>
    </lineage>
</organism>
<sequence>MKKQIVIVGCCLAMVVTLCSFLMPPKRLTVWMMGDSTMAIKSASKFPETGWGVAFATKFNDRVQVVNKAKNGRSTKSFIDEGIWKEIEEHMKPGDYVFIQFGHNDEKIEKPKVGTTIAQYKENLSLFVQTARSKQATPILMTPIARRSFIEGKLVDTHKGYPEAVREVADSLNVMLIDATKLTMAQLSEMGPTKSESWFLHLPAGHTNYPNGVQDNTHLNVDGAEQITALVVGEMKRQKMSLVDELK</sequence>
<accession>A0ABW5KCT6</accession>
<dbReference type="PANTHER" id="PTHR43695:SF1">
    <property type="entry name" value="RHAMNOGALACTURONAN ACETYLESTERASE"/>
    <property type="match status" value="1"/>
</dbReference>
<dbReference type="SUPFAM" id="SSF52266">
    <property type="entry name" value="SGNH hydrolase"/>
    <property type="match status" value="1"/>
</dbReference>
<proteinExistence type="inferred from homology"/>
<evidence type="ECO:0000256" key="2">
    <source>
        <dbReference type="ARBA" id="ARBA00022801"/>
    </source>
</evidence>
<protein>
    <submittedName>
        <fullName evidence="5">Rhamnogalacturonan acetylesterase</fullName>
    </submittedName>
</protein>
<evidence type="ECO:0000259" key="4">
    <source>
        <dbReference type="Pfam" id="PF13472"/>
    </source>
</evidence>
<keyword evidence="3" id="KW-1133">Transmembrane helix</keyword>
<dbReference type="RefSeq" id="WP_380900555.1">
    <property type="nucleotide sequence ID" value="NZ_JBHUEG010000003.1"/>
</dbReference>
<keyword evidence="6" id="KW-1185">Reference proteome</keyword>
<dbReference type="Gene3D" id="3.40.50.1110">
    <property type="entry name" value="SGNH hydrolase"/>
    <property type="match status" value="1"/>
</dbReference>
<dbReference type="InterPro" id="IPR036514">
    <property type="entry name" value="SGNH_hydro_sf"/>
</dbReference>
<dbReference type="CDD" id="cd01821">
    <property type="entry name" value="Rhamnogalacturan_acetylesterase_like"/>
    <property type="match status" value="1"/>
</dbReference>
<gene>
    <name evidence="5" type="ORF">ACFSR5_02970</name>
</gene>
<dbReference type="PANTHER" id="PTHR43695">
    <property type="entry name" value="PUTATIVE (AFU_ORTHOLOGUE AFUA_2G17250)-RELATED"/>
    <property type="match status" value="1"/>
</dbReference>
<keyword evidence="3" id="KW-0812">Transmembrane</keyword>
<comment type="caution">
    <text evidence="5">The sequence shown here is derived from an EMBL/GenBank/DDBJ whole genome shotgun (WGS) entry which is preliminary data.</text>
</comment>
<evidence type="ECO:0000256" key="1">
    <source>
        <dbReference type="ARBA" id="ARBA00008668"/>
    </source>
</evidence>
<dbReference type="InterPro" id="IPR013830">
    <property type="entry name" value="SGNH_hydro"/>
</dbReference>
<dbReference type="Proteomes" id="UP001597545">
    <property type="component" value="Unassembled WGS sequence"/>
</dbReference>
<name>A0ABW5KCT6_9SPHI</name>
<keyword evidence="2" id="KW-0378">Hydrolase</keyword>
<dbReference type="EMBL" id="JBHULR010000002">
    <property type="protein sequence ID" value="MFD2546604.1"/>
    <property type="molecule type" value="Genomic_DNA"/>
</dbReference>
<evidence type="ECO:0000313" key="6">
    <source>
        <dbReference type="Proteomes" id="UP001597545"/>
    </source>
</evidence>
<dbReference type="InterPro" id="IPR037459">
    <property type="entry name" value="RhgT-like"/>
</dbReference>
<feature type="domain" description="SGNH hydrolase-type esterase" evidence="4">
    <location>
        <begin position="33"/>
        <end position="224"/>
    </location>
</feature>
<dbReference type="Pfam" id="PF13472">
    <property type="entry name" value="Lipase_GDSL_2"/>
    <property type="match status" value="1"/>
</dbReference>
<feature type="transmembrane region" description="Helical" evidence="3">
    <location>
        <begin position="6"/>
        <end position="23"/>
    </location>
</feature>
<comment type="similarity">
    <text evidence="1">Belongs to the 'GDSL' lipolytic enzyme family.</text>
</comment>
<evidence type="ECO:0000256" key="3">
    <source>
        <dbReference type="SAM" id="Phobius"/>
    </source>
</evidence>
<evidence type="ECO:0000313" key="5">
    <source>
        <dbReference type="EMBL" id="MFD2546604.1"/>
    </source>
</evidence>
<reference evidence="6" key="1">
    <citation type="journal article" date="2019" name="Int. J. Syst. Evol. Microbiol.">
        <title>The Global Catalogue of Microorganisms (GCM) 10K type strain sequencing project: providing services to taxonomists for standard genome sequencing and annotation.</title>
        <authorList>
            <consortium name="The Broad Institute Genomics Platform"/>
            <consortium name="The Broad Institute Genome Sequencing Center for Infectious Disease"/>
            <person name="Wu L."/>
            <person name="Ma J."/>
        </authorList>
    </citation>
    <scope>NUCLEOTIDE SEQUENCE [LARGE SCALE GENOMIC DNA]</scope>
    <source>
        <strain evidence="6">KCTC 42662</strain>
    </source>
</reference>